<protein>
    <recommendedName>
        <fullName evidence="3">beta-N-acetylhexosaminidase</fullName>
        <ecNumber evidence="3">3.2.1.52</ecNumber>
    </recommendedName>
</protein>
<dbReference type="PANTHER" id="PTHR30480">
    <property type="entry name" value="BETA-HEXOSAMINIDASE-RELATED"/>
    <property type="match status" value="1"/>
</dbReference>
<proteinExistence type="inferred from homology"/>
<dbReference type="RefSeq" id="WP_151757190.1">
    <property type="nucleotide sequence ID" value="NZ_BKZW01000001.1"/>
</dbReference>
<feature type="region of interest" description="Disordered" evidence="6">
    <location>
        <begin position="219"/>
        <end position="246"/>
    </location>
</feature>
<dbReference type="InterPro" id="IPR050226">
    <property type="entry name" value="NagZ_Beta-hexosaminidase"/>
</dbReference>
<dbReference type="InterPro" id="IPR001764">
    <property type="entry name" value="Glyco_hydro_3_N"/>
</dbReference>
<dbReference type="PROSITE" id="PS00775">
    <property type="entry name" value="GLYCOSYL_HYDROL_F3"/>
    <property type="match status" value="1"/>
</dbReference>
<keyword evidence="5" id="KW-0326">Glycosidase</keyword>
<evidence type="ECO:0000256" key="1">
    <source>
        <dbReference type="ARBA" id="ARBA00001231"/>
    </source>
</evidence>
<dbReference type="Gene3D" id="3.20.20.300">
    <property type="entry name" value="Glycoside hydrolase, family 3, N-terminal domain"/>
    <property type="match status" value="1"/>
</dbReference>
<reference evidence="8 9" key="1">
    <citation type="submission" date="2019-10" db="EMBL/GenBank/DDBJ databases">
        <title>Dictyobacter vulcani sp. nov., within the class Ktedonobacteria, isolated from soil of volcanic Mt. Zao.</title>
        <authorList>
            <person name="Zheng Y."/>
            <person name="Wang C.M."/>
            <person name="Sakai Y."/>
            <person name="Abe K."/>
            <person name="Yokota A."/>
            <person name="Yabe S."/>
        </authorList>
    </citation>
    <scope>NUCLEOTIDE SEQUENCE [LARGE SCALE GENOMIC DNA]</scope>
    <source>
        <strain evidence="8 9">W12</strain>
    </source>
</reference>
<dbReference type="GO" id="GO:0009254">
    <property type="term" value="P:peptidoglycan turnover"/>
    <property type="evidence" value="ECO:0007669"/>
    <property type="project" value="TreeGrafter"/>
</dbReference>
<dbReference type="EMBL" id="BKZW01000001">
    <property type="protein sequence ID" value="GER89440.1"/>
    <property type="molecule type" value="Genomic_DNA"/>
</dbReference>
<feature type="region of interest" description="Disordered" evidence="6">
    <location>
        <begin position="97"/>
        <end position="119"/>
    </location>
</feature>
<organism evidence="8 9">
    <name type="scientific">Dictyobacter vulcani</name>
    <dbReference type="NCBI Taxonomy" id="2607529"/>
    <lineage>
        <taxon>Bacteria</taxon>
        <taxon>Bacillati</taxon>
        <taxon>Chloroflexota</taxon>
        <taxon>Ktedonobacteria</taxon>
        <taxon>Ktedonobacterales</taxon>
        <taxon>Dictyobacteraceae</taxon>
        <taxon>Dictyobacter</taxon>
    </lineage>
</organism>
<dbReference type="PANTHER" id="PTHR30480:SF13">
    <property type="entry name" value="BETA-HEXOSAMINIDASE"/>
    <property type="match status" value="1"/>
</dbReference>
<dbReference type="Proteomes" id="UP000326912">
    <property type="component" value="Unassembled WGS sequence"/>
</dbReference>
<evidence type="ECO:0000256" key="5">
    <source>
        <dbReference type="ARBA" id="ARBA00023295"/>
    </source>
</evidence>
<accession>A0A5J4KSL7</accession>
<sequence>MEPIAPLSAHDSEPEKPPLVNQNTIEEAEATTIESLSGLDNGQGSLASQPLLSRKKAAALIILLLLLVAQAINMSQEQFIGSQGWANVLTPDQVSGSTTQAMTKNQAGQNNATSSRKTAKTVVTPQAYTNQLVSKMSLDQKLGQMMMVQFVGATYSLPLATMVNQYHVGSVLLFYANGNIVDKSQLKTLTHDLQRSQPDLPVSIALDQEGGTVDRLQELDGPRPSEAAIGASHDPQQARAAGTQTSQDLSSYGITLNLAPVVDVDTAVYSELHQDQRTFGTTPDTVTRMAQAYLEGLQENHNVVGTLKHFPGLGNVTIDPHYGIPSVTSSKSELENIDWAPYRALIKQGQAHAIMVTHEIVPAIDPTLPASLSPKLIQGILRDEMGFQGVIMTDSLTMAGITAYYPPDQAAAIAIEAGSDMIMGASNPDDVATMIQGIKQAIASGAISQTRIDASVQRILLLKYQMGLLPIPTK</sequence>
<dbReference type="Pfam" id="PF00933">
    <property type="entry name" value="Glyco_hydro_3"/>
    <property type="match status" value="1"/>
</dbReference>
<gene>
    <name evidence="8" type="ORF">KDW_36020</name>
</gene>
<keyword evidence="4" id="KW-0378">Hydrolase</keyword>
<name>A0A5J4KSL7_9CHLR</name>
<comment type="catalytic activity">
    <reaction evidence="1">
        <text>Hydrolysis of terminal non-reducing N-acetyl-D-hexosamine residues in N-acetyl-beta-D-hexosaminides.</text>
        <dbReference type="EC" id="3.2.1.52"/>
    </reaction>
</comment>
<feature type="domain" description="Glycoside hydrolase family 3 N-terminal" evidence="7">
    <location>
        <begin position="138"/>
        <end position="460"/>
    </location>
</feature>
<dbReference type="GO" id="GO:0004563">
    <property type="term" value="F:beta-N-acetylhexosaminidase activity"/>
    <property type="evidence" value="ECO:0007669"/>
    <property type="project" value="UniProtKB-EC"/>
</dbReference>
<comment type="similarity">
    <text evidence="2">Belongs to the glycosyl hydrolase 3 family.</text>
</comment>
<dbReference type="InterPro" id="IPR019800">
    <property type="entry name" value="Glyco_hydro_3_AS"/>
</dbReference>
<dbReference type="AlphaFoldDB" id="A0A5J4KSL7"/>
<keyword evidence="9" id="KW-1185">Reference proteome</keyword>
<comment type="caution">
    <text evidence="8">The sequence shown here is derived from an EMBL/GenBank/DDBJ whole genome shotgun (WGS) entry which is preliminary data.</text>
</comment>
<evidence type="ECO:0000313" key="9">
    <source>
        <dbReference type="Proteomes" id="UP000326912"/>
    </source>
</evidence>
<dbReference type="SUPFAM" id="SSF51445">
    <property type="entry name" value="(Trans)glycosidases"/>
    <property type="match status" value="1"/>
</dbReference>
<evidence type="ECO:0000256" key="3">
    <source>
        <dbReference type="ARBA" id="ARBA00012663"/>
    </source>
</evidence>
<evidence type="ECO:0000259" key="7">
    <source>
        <dbReference type="Pfam" id="PF00933"/>
    </source>
</evidence>
<dbReference type="InterPro" id="IPR036962">
    <property type="entry name" value="Glyco_hydro_3_N_sf"/>
</dbReference>
<dbReference type="EC" id="3.2.1.52" evidence="3"/>
<evidence type="ECO:0000256" key="2">
    <source>
        <dbReference type="ARBA" id="ARBA00005336"/>
    </source>
</evidence>
<evidence type="ECO:0000256" key="6">
    <source>
        <dbReference type="SAM" id="MobiDB-lite"/>
    </source>
</evidence>
<evidence type="ECO:0000256" key="4">
    <source>
        <dbReference type="ARBA" id="ARBA00022801"/>
    </source>
</evidence>
<dbReference type="InterPro" id="IPR017853">
    <property type="entry name" value="GH"/>
</dbReference>
<dbReference type="GO" id="GO:0005975">
    <property type="term" value="P:carbohydrate metabolic process"/>
    <property type="evidence" value="ECO:0007669"/>
    <property type="project" value="InterPro"/>
</dbReference>
<evidence type="ECO:0000313" key="8">
    <source>
        <dbReference type="EMBL" id="GER89440.1"/>
    </source>
</evidence>